<evidence type="ECO:0000256" key="1">
    <source>
        <dbReference type="SAM" id="MobiDB-lite"/>
    </source>
</evidence>
<dbReference type="EMBL" id="CACSLK010008332">
    <property type="protein sequence ID" value="CAA0811314.1"/>
    <property type="molecule type" value="Genomic_DNA"/>
</dbReference>
<evidence type="ECO:0000313" key="4">
    <source>
        <dbReference type="Proteomes" id="UP001153555"/>
    </source>
</evidence>
<evidence type="ECO:0000259" key="2">
    <source>
        <dbReference type="Pfam" id="PF00078"/>
    </source>
</evidence>
<dbReference type="OrthoDB" id="912951at2759"/>
<dbReference type="Pfam" id="PF00078">
    <property type="entry name" value="RVT_1"/>
    <property type="match status" value="1"/>
</dbReference>
<feature type="domain" description="Reverse transcriptase" evidence="2">
    <location>
        <begin position="175"/>
        <end position="292"/>
    </location>
</feature>
<dbReference type="CDD" id="cd01647">
    <property type="entry name" value="RT_LTR"/>
    <property type="match status" value="1"/>
</dbReference>
<name>A0A9N7MS13_STRHE</name>
<dbReference type="InterPro" id="IPR043502">
    <property type="entry name" value="DNA/RNA_pol_sf"/>
</dbReference>
<feature type="non-terminal residue" evidence="3">
    <location>
        <position position="292"/>
    </location>
</feature>
<protein>
    <recommendedName>
        <fullName evidence="2">Reverse transcriptase domain-containing protein</fullName>
    </recommendedName>
</protein>
<dbReference type="PANTHER" id="PTHR24559:SF430">
    <property type="entry name" value="RNA-DIRECTED DNA POLYMERASE"/>
    <property type="match status" value="1"/>
</dbReference>
<dbReference type="Gene3D" id="3.10.10.10">
    <property type="entry name" value="HIV Type 1 Reverse Transcriptase, subunit A, domain 1"/>
    <property type="match status" value="1"/>
</dbReference>
<dbReference type="InterPro" id="IPR043128">
    <property type="entry name" value="Rev_trsase/Diguanyl_cyclase"/>
</dbReference>
<organism evidence="3 4">
    <name type="scientific">Striga hermonthica</name>
    <name type="common">Purple witchweed</name>
    <name type="synonym">Buchnera hermonthica</name>
    <dbReference type="NCBI Taxonomy" id="68872"/>
    <lineage>
        <taxon>Eukaryota</taxon>
        <taxon>Viridiplantae</taxon>
        <taxon>Streptophyta</taxon>
        <taxon>Embryophyta</taxon>
        <taxon>Tracheophyta</taxon>
        <taxon>Spermatophyta</taxon>
        <taxon>Magnoliopsida</taxon>
        <taxon>eudicotyledons</taxon>
        <taxon>Gunneridae</taxon>
        <taxon>Pentapetalae</taxon>
        <taxon>asterids</taxon>
        <taxon>lamiids</taxon>
        <taxon>Lamiales</taxon>
        <taxon>Orobanchaceae</taxon>
        <taxon>Buchnereae</taxon>
        <taxon>Striga</taxon>
    </lineage>
</organism>
<dbReference type="Proteomes" id="UP001153555">
    <property type="component" value="Unassembled WGS sequence"/>
</dbReference>
<dbReference type="SUPFAM" id="SSF56672">
    <property type="entry name" value="DNA/RNA polymerases"/>
    <property type="match status" value="1"/>
</dbReference>
<comment type="caution">
    <text evidence="3">The sequence shown here is derived from an EMBL/GenBank/DDBJ whole genome shotgun (WGS) entry which is preliminary data.</text>
</comment>
<evidence type="ECO:0000313" key="3">
    <source>
        <dbReference type="EMBL" id="CAA0811314.1"/>
    </source>
</evidence>
<dbReference type="PANTHER" id="PTHR24559">
    <property type="entry name" value="TRANSPOSON TY3-I GAG-POL POLYPROTEIN"/>
    <property type="match status" value="1"/>
</dbReference>
<keyword evidence="4" id="KW-1185">Reference proteome</keyword>
<dbReference type="InterPro" id="IPR053134">
    <property type="entry name" value="RNA-dir_DNA_polymerase"/>
</dbReference>
<feature type="region of interest" description="Disordered" evidence="1">
    <location>
        <begin position="22"/>
        <end position="41"/>
    </location>
</feature>
<dbReference type="AlphaFoldDB" id="A0A9N7MS13"/>
<dbReference type="InterPro" id="IPR000477">
    <property type="entry name" value="RT_dom"/>
</dbReference>
<sequence>LSSGSKKAVVETTAAKKSKVILPSAAPLHKAPGSKSHKRAQDEVGFVLVPDSLKRQKGQDKGKSVEAPRSPGAIETVTLERLSRLWDHPHPHEIAKYLDSVIPATDKARVDRDPYDRSCRALLCFSRVSVLDFSLSVFFLSSFLSRLSLTDFSGLSFQFMAYVMPTLLEESSSPNSNIHAYKKKCAEQLHELDRGGQVAASRARQRNPISRVDIQHRDCELLSMMDASQGYHQIPLCPKDQSKVSFVTNKGTYCYVVMPFELKNAGATYQRLMDRMFKSQIGRNIEVYMDDI</sequence>
<gene>
    <name evidence="3" type="ORF">SHERM_12521</name>
</gene>
<proteinExistence type="predicted"/>
<accession>A0A9N7MS13</accession>
<reference evidence="3" key="1">
    <citation type="submission" date="2019-12" db="EMBL/GenBank/DDBJ databases">
        <authorList>
            <person name="Scholes J."/>
        </authorList>
    </citation>
    <scope>NUCLEOTIDE SEQUENCE</scope>
</reference>
<dbReference type="Gene3D" id="3.30.70.270">
    <property type="match status" value="1"/>
</dbReference>
<feature type="non-terminal residue" evidence="3">
    <location>
        <position position="1"/>
    </location>
</feature>